<dbReference type="InterPro" id="IPR028098">
    <property type="entry name" value="Glyco_trans_4-like_N"/>
</dbReference>
<dbReference type="InterPro" id="IPR050194">
    <property type="entry name" value="Glycosyltransferase_grp1"/>
</dbReference>
<dbReference type="Gene3D" id="3.40.50.2000">
    <property type="entry name" value="Glycogen Phosphorylase B"/>
    <property type="match status" value="2"/>
</dbReference>
<keyword evidence="2" id="KW-0808">Transferase</keyword>
<evidence type="ECO:0000256" key="1">
    <source>
        <dbReference type="ARBA" id="ARBA00022676"/>
    </source>
</evidence>
<protein>
    <submittedName>
        <fullName evidence="5">Glycosyltransferase family 4 protein</fullName>
    </submittedName>
</protein>
<dbReference type="GO" id="GO:0016758">
    <property type="term" value="F:hexosyltransferase activity"/>
    <property type="evidence" value="ECO:0007669"/>
    <property type="project" value="TreeGrafter"/>
</dbReference>
<organism evidence="5 6">
    <name type="scientific">Candidatus Corynebacterium gallistercoris</name>
    <dbReference type="NCBI Taxonomy" id="2838530"/>
    <lineage>
        <taxon>Bacteria</taxon>
        <taxon>Bacillati</taxon>
        <taxon>Actinomycetota</taxon>
        <taxon>Actinomycetes</taxon>
        <taxon>Mycobacteriales</taxon>
        <taxon>Corynebacteriaceae</taxon>
        <taxon>Corynebacterium</taxon>
    </lineage>
</organism>
<evidence type="ECO:0000259" key="3">
    <source>
        <dbReference type="Pfam" id="PF00534"/>
    </source>
</evidence>
<evidence type="ECO:0000313" key="5">
    <source>
        <dbReference type="EMBL" id="HIW96641.1"/>
    </source>
</evidence>
<accession>A0A9D1S1L9</accession>
<comment type="caution">
    <text evidence="5">The sequence shown here is derived from an EMBL/GenBank/DDBJ whole genome shotgun (WGS) entry which is preliminary data.</text>
</comment>
<dbReference type="PANTHER" id="PTHR45947">
    <property type="entry name" value="SULFOQUINOVOSYL TRANSFERASE SQD2"/>
    <property type="match status" value="1"/>
</dbReference>
<dbReference type="FunFam" id="3.40.50.2000:FF:000115">
    <property type="entry name" value="Alpha-(1-6)-phosphatidylinositol monomannoside mannosyltransferase"/>
    <property type="match status" value="1"/>
</dbReference>
<proteinExistence type="predicted"/>
<dbReference type="GO" id="GO:1903509">
    <property type="term" value="P:liposaccharide metabolic process"/>
    <property type="evidence" value="ECO:0007669"/>
    <property type="project" value="UniProtKB-ARBA"/>
</dbReference>
<reference evidence="5" key="2">
    <citation type="submission" date="2021-04" db="EMBL/GenBank/DDBJ databases">
        <authorList>
            <person name="Gilroy R."/>
        </authorList>
    </citation>
    <scope>NUCLEOTIDE SEQUENCE</scope>
    <source>
        <strain evidence="5">4376</strain>
    </source>
</reference>
<feature type="domain" description="Glycosyl transferase family 1" evidence="3">
    <location>
        <begin position="188"/>
        <end position="354"/>
    </location>
</feature>
<dbReference type="PANTHER" id="PTHR45947:SF3">
    <property type="entry name" value="SULFOQUINOVOSYL TRANSFERASE SQD2"/>
    <property type="match status" value="1"/>
</dbReference>
<name>A0A9D1S1L9_9CORY</name>
<reference evidence="5" key="1">
    <citation type="journal article" date="2021" name="PeerJ">
        <title>Extensive microbial diversity within the chicken gut microbiome revealed by metagenomics and culture.</title>
        <authorList>
            <person name="Gilroy R."/>
            <person name="Ravi A."/>
            <person name="Getino M."/>
            <person name="Pursley I."/>
            <person name="Horton D.L."/>
            <person name="Alikhan N.F."/>
            <person name="Baker D."/>
            <person name="Gharbi K."/>
            <person name="Hall N."/>
            <person name="Watson M."/>
            <person name="Adriaenssens E.M."/>
            <person name="Foster-Nyarko E."/>
            <person name="Jarju S."/>
            <person name="Secka A."/>
            <person name="Antonio M."/>
            <person name="Oren A."/>
            <person name="Chaudhuri R.R."/>
            <person name="La Ragione R."/>
            <person name="Hildebrand F."/>
            <person name="Pallen M.J."/>
        </authorList>
    </citation>
    <scope>NUCLEOTIDE SEQUENCE</scope>
    <source>
        <strain evidence="5">4376</strain>
    </source>
</reference>
<dbReference type="SUPFAM" id="SSF53756">
    <property type="entry name" value="UDP-Glycosyltransferase/glycogen phosphorylase"/>
    <property type="match status" value="1"/>
</dbReference>
<evidence type="ECO:0000259" key="4">
    <source>
        <dbReference type="Pfam" id="PF13439"/>
    </source>
</evidence>
<dbReference type="CDD" id="cd03801">
    <property type="entry name" value="GT4_PimA-like"/>
    <property type="match status" value="1"/>
</dbReference>
<sequence>MRESHPKVLVVTNDFPPTLGGIQTYVRDYLTTLDPQQVVVFASTQDAGAAAQWDATQSYTVQRWHRGIMLPTPAVARRMQQLIKEHGIHTVWFAAAAPLGILAPAARAAGAQRVVASTHGHEVGWSMFPGSRQVLRRIGNSCDAVTFVSRYARNRLAHAFGPATAWEAMPGGVNVDFFAPTPDSSLVRRRHGLTDSFVIVAVSRLVPRKGQDTLVEALPEILERIPNAHLLLVGPGDFATKLSAMARRRAVAEKITMTGAVDYDELPAYYGAGDVFALPVRTQWGGLSVEGLGIVYLEAQACGVATIAGSGGGAPETVVDGETGLVVRNREELVEAIVALHDNPDMREKIAAAGVDHVRQRWTWEVLGRRARRILAGAVD</sequence>
<dbReference type="Pfam" id="PF13439">
    <property type="entry name" value="Glyco_transf_4"/>
    <property type="match status" value="1"/>
</dbReference>
<gene>
    <name evidence="5" type="ORF">H9867_09235</name>
</gene>
<dbReference type="AlphaFoldDB" id="A0A9D1S1L9"/>
<evidence type="ECO:0000256" key="2">
    <source>
        <dbReference type="ARBA" id="ARBA00022679"/>
    </source>
</evidence>
<feature type="domain" description="Glycosyltransferase subfamily 4-like N-terminal" evidence="4">
    <location>
        <begin position="20"/>
        <end position="176"/>
    </location>
</feature>
<dbReference type="InterPro" id="IPR001296">
    <property type="entry name" value="Glyco_trans_1"/>
</dbReference>
<dbReference type="Proteomes" id="UP000824189">
    <property type="component" value="Unassembled WGS sequence"/>
</dbReference>
<dbReference type="EMBL" id="DXFZ01000109">
    <property type="protein sequence ID" value="HIW96641.1"/>
    <property type="molecule type" value="Genomic_DNA"/>
</dbReference>
<dbReference type="Pfam" id="PF00534">
    <property type="entry name" value="Glycos_transf_1"/>
    <property type="match status" value="1"/>
</dbReference>
<evidence type="ECO:0000313" key="6">
    <source>
        <dbReference type="Proteomes" id="UP000824189"/>
    </source>
</evidence>
<dbReference type="GO" id="GO:1901137">
    <property type="term" value="P:carbohydrate derivative biosynthetic process"/>
    <property type="evidence" value="ECO:0007669"/>
    <property type="project" value="UniProtKB-ARBA"/>
</dbReference>
<keyword evidence="1" id="KW-0328">Glycosyltransferase</keyword>